<keyword evidence="1 3" id="KW-0378">Hydrolase</keyword>
<feature type="domain" description="CheB-type methylesterase" evidence="7">
    <location>
        <begin position="165"/>
        <end position="360"/>
    </location>
</feature>
<dbReference type="InterPro" id="IPR035909">
    <property type="entry name" value="CheB_C"/>
</dbReference>
<dbReference type="RefSeq" id="WP_148986486.1">
    <property type="nucleotide sequence ID" value="NZ_VTEV01000001.1"/>
</dbReference>
<dbReference type="GO" id="GO:0006935">
    <property type="term" value="P:chemotaxis"/>
    <property type="evidence" value="ECO:0007669"/>
    <property type="project" value="UniProtKB-UniRule"/>
</dbReference>
<dbReference type="InterPro" id="IPR011006">
    <property type="entry name" value="CheY-like_superfamily"/>
</dbReference>
<gene>
    <name evidence="3" type="primary">cheB</name>
    <name evidence="8" type="ORF">FZC76_01425</name>
</gene>
<evidence type="ECO:0000256" key="1">
    <source>
        <dbReference type="ARBA" id="ARBA00022801"/>
    </source>
</evidence>
<dbReference type="Gene3D" id="3.40.50.180">
    <property type="entry name" value="Methylesterase CheB, C-terminal domain"/>
    <property type="match status" value="1"/>
</dbReference>
<protein>
    <recommendedName>
        <fullName evidence="3">Protein-glutamate methylesterase/protein-glutamine glutaminase</fullName>
        <ecNumber evidence="3">3.1.1.61</ecNumber>
        <ecNumber evidence="3">3.5.1.44</ecNumber>
    </recommendedName>
</protein>
<reference evidence="8 9" key="1">
    <citation type="submission" date="2019-08" db="EMBL/GenBank/DDBJ databases">
        <title>Bacillus genomes from the desert of Cuatro Cienegas, Coahuila.</title>
        <authorList>
            <person name="Olmedo-Alvarez G."/>
        </authorList>
    </citation>
    <scope>NUCLEOTIDE SEQUENCE [LARGE SCALE GENOMIC DNA]</scope>
    <source>
        <strain evidence="8 9">CH28_1T</strain>
    </source>
</reference>
<dbReference type="OrthoDB" id="9793421at2"/>
<dbReference type="PROSITE" id="PS50122">
    <property type="entry name" value="CHEB"/>
    <property type="match status" value="1"/>
</dbReference>
<dbReference type="PANTHER" id="PTHR42872:SF3">
    <property type="entry name" value="PROTEIN-GLUTAMATE METHYLESTERASE_PROTEIN-GLUTAMINE GLUTAMINASE 1"/>
    <property type="match status" value="1"/>
</dbReference>
<comment type="function">
    <text evidence="3">Involved in chemotaxis. Part of a chemotaxis signal transduction system that modulates chemotaxis in response to various stimuli. Catalyzes the demethylation of specific methylglutamate residues introduced into the chemoreceptors (methyl-accepting chemotaxis proteins or MCP) by CheR. Also mediates the irreversible deamidation of specific glutamine residues to glutamic acid.</text>
</comment>
<feature type="modified residue" description="4-aspartylphosphate" evidence="3 5">
    <location>
        <position position="56"/>
    </location>
</feature>
<feature type="active site" evidence="3 4">
    <location>
        <position position="177"/>
    </location>
</feature>
<dbReference type="SUPFAM" id="SSF52172">
    <property type="entry name" value="CheY-like"/>
    <property type="match status" value="1"/>
</dbReference>
<dbReference type="PIRSF" id="PIRSF000876">
    <property type="entry name" value="RR_chemtxs_CheB"/>
    <property type="match status" value="1"/>
</dbReference>
<dbReference type="GO" id="GO:0050568">
    <property type="term" value="F:protein-glutamine glutaminase activity"/>
    <property type="evidence" value="ECO:0007669"/>
    <property type="project" value="UniProtKB-UniRule"/>
</dbReference>
<dbReference type="GO" id="GO:0008984">
    <property type="term" value="F:protein-glutamate methylesterase activity"/>
    <property type="evidence" value="ECO:0007669"/>
    <property type="project" value="UniProtKB-UniRule"/>
</dbReference>
<feature type="active site" evidence="3 4">
    <location>
        <position position="300"/>
    </location>
</feature>
<dbReference type="NCBIfam" id="NF001965">
    <property type="entry name" value="PRK00742.1"/>
    <property type="match status" value="1"/>
</dbReference>
<keyword evidence="3" id="KW-0963">Cytoplasm</keyword>
<sequence>MNKVKVLITDDSIFMRKLLSDLLEKHPKIEVIATAKNGKEAIEKIKEYTPDVVTLDVEMPLMNGLQALEVIMREHPVPTIMLSSTTSEGSLNTIIAMEQGAVDFVAKPSGAISLDIHKVKDELINKILLASKSNLTLFKQPIQKEKEILSSHNIYSKIDLLGNQRKVGDALVCIGTSTGGPRALQTLLSMIPKSFPAPLFIVQHMPRHFTKSLADRLNSMCNITVLEAVHNQKVEMGTAYIAPGDYHMEVIKRAGSLFIHLHDAPPKRGHRPSVDMLFQSISTLENYQKVAVLLTGMGNDGTDGLKQIKERGATETLALAESEESCIVYGMPRAAILSGMVDEVHHLKDMSNRINQYILS</sequence>
<comment type="catalytic activity">
    <reaction evidence="3">
        <text>L-glutaminyl-[protein] + H2O = L-glutamyl-[protein] + NH4(+)</text>
        <dbReference type="Rhea" id="RHEA:16441"/>
        <dbReference type="Rhea" id="RHEA-COMP:10207"/>
        <dbReference type="Rhea" id="RHEA-COMP:10208"/>
        <dbReference type="ChEBI" id="CHEBI:15377"/>
        <dbReference type="ChEBI" id="CHEBI:28938"/>
        <dbReference type="ChEBI" id="CHEBI:29973"/>
        <dbReference type="ChEBI" id="CHEBI:30011"/>
        <dbReference type="EC" id="3.5.1.44"/>
    </reaction>
</comment>
<dbReference type="PANTHER" id="PTHR42872">
    <property type="entry name" value="PROTEIN-GLUTAMATE METHYLESTERASE/PROTEIN-GLUTAMINE GLUTAMINASE"/>
    <property type="match status" value="1"/>
</dbReference>
<organism evidence="8 9">
    <name type="scientific">Sutcliffiella horikoshii</name>
    <dbReference type="NCBI Taxonomy" id="79883"/>
    <lineage>
        <taxon>Bacteria</taxon>
        <taxon>Bacillati</taxon>
        <taxon>Bacillota</taxon>
        <taxon>Bacilli</taxon>
        <taxon>Bacillales</taxon>
        <taxon>Bacillaceae</taxon>
        <taxon>Sutcliffiella</taxon>
    </lineage>
</organism>
<feature type="active site" evidence="3 4">
    <location>
        <position position="204"/>
    </location>
</feature>
<evidence type="ECO:0000313" key="9">
    <source>
        <dbReference type="Proteomes" id="UP000322524"/>
    </source>
</evidence>
<dbReference type="SMART" id="SM00448">
    <property type="entry name" value="REC"/>
    <property type="match status" value="1"/>
</dbReference>
<evidence type="ECO:0000256" key="5">
    <source>
        <dbReference type="PROSITE-ProRule" id="PRU00169"/>
    </source>
</evidence>
<dbReference type="InterPro" id="IPR008248">
    <property type="entry name" value="CheB-like"/>
</dbReference>
<dbReference type="Pfam" id="PF01339">
    <property type="entry name" value="CheB_methylest"/>
    <property type="match status" value="1"/>
</dbReference>
<dbReference type="GO" id="GO:0005737">
    <property type="term" value="C:cytoplasm"/>
    <property type="evidence" value="ECO:0007669"/>
    <property type="project" value="UniProtKB-SubCell"/>
</dbReference>
<dbReference type="CDD" id="cd17541">
    <property type="entry name" value="REC_CheB-like"/>
    <property type="match status" value="1"/>
</dbReference>
<feature type="domain" description="Response regulatory" evidence="6">
    <location>
        <begin position="5"/>
        <end position="122"/>
    </location>
</feature>
<evidence type="ECO:0000256" key="2">
    <source>
        <dbReference type="ARBA" id="ARBA00048267"/>
    </source>
</evidence>
<comment type="domain">
    <text evidence="3">Contains a C-terminal catalytic domain, and an N-terminal region which modulates catalytic activity.</text>
</comment>
<dbReference type="AlphaFoldDB" id="A0A5D4T7A7"/>
<keyword evidence="3 5" id="KW-0597">Phosphoprotein</keyword>
<name>A0A5D4T7A7_9BACI</name>
<dbReference type="HAMAP" id="MF_00099">
    <property type="entry name" value="CheB_chemtxs"/>
    <property type="match status" value="1"/>
</dbReference>
<dbReference type="EC" id="3.1.1.61" evidence="3"/>
<evidence type="ECO:0000259" key="6">
    <source>
        <dbReference type="PROSITE" id="PS50110"/>
    </source>
</evidence>
<comment type="catalytic activity">
    <reaction evidence="2 3">
        <text>[protein]-L-glutamate 5-O-methyl ester + H2O = L-glutamyl-[protein] + methanol + H(+)</text>
        <dbReference type="Rhea" id="RHEA:23236"/>
        <dbReference type="Rhea" id="RHEA-COMP:10208"/>
        <dbReference type="Rhea" id="RHEA-COMP:10311"/>
        <dbReference type="ChEBI" id="CHEBI:15377"/>
        <dbReference type="ChEBI" id="CHEBI:15378"/>
        <dbReference type="ChEBI" id="CHEBI:17790"/>
        <dbReference type="ChEBI" id="CHEBI:29973"/>
        <dbReference type="ChEBI" id="CHEBI:82795"/>
        <dbReference type="EC" id="3.1.1.61"/>
    </reaction>
</comment>
<dbReference type="PROSITE" id="PS50110">
    <property type="entry name" value="RESPONSE_REGULATORY"/>
    <property type="match status" value="1"/>
</dbReference>
<evidence type="ECO:0000259" key="7">
    <source>
        <dbReference type="PROSITE" id="PS50122"/>
    </source>
</evidence>
<comment type="subcellular location">
    <subcellularLocation>
        <location evidence="3">Cytoplasm</location>
    </subcellularLocation>
</comment>
<accession>A0A5D4T7A7</accession>
<dbReference type="InterPro" id="IPR000673">
    <property type="entry name" value="Sig_transdc_resp-reg_Me-estase"/>
</dbReference>
<evidence type="ECO:0000256" key="3">
    <source>
        <dbReference type="HAMAP-Rule" id="MF_00099"/>
    </source>
</evidence>
<dbReference type="Proteomes" id="UP000322524">
    <property type="component" value="Unassembled WGS sequence"/>
</dbReference>
<dbReference type="SUPFAM" id="SSF52738">
    <property type="entry name" value="Methylesterase CheB, C-terminal domain"/>
    <property type="match status" value="1"/>
</dbReference>
<dbReference type="Gene3D" id="3.40.50.2300">
    <property type="match status" value="1"/>
</dbReference>
<dbReference type="CDD" id="cd16432">
    <property type="entry name" value="CheB_Rec"/>
    <property type="match status" value="1"/>
</dbReference>
<dbReference type="Pfam" id="PF00072">
    <property type="entry name" value="Response_reg"/>
    <property type="match status" value="1"/>
</dbReference>
<dbReference type="GO" id="GO:0000156">
    <property type="term" value="F:phosphorelay response regulator activity"/>
    <property type="evidence" value="ECO:0007669"/>
    <property type="project" value="InterPro"/>
</dbReference>
<dbReference type="EMBL" id="VTEV01000001">
    <property type="protein sequence ID" value="TYS70578.1"/>
    <property type="molecule type" value="Genomic_DNA"/>
</dbReference>
<dbReference type="InterPro" id="IPR001789">
    <property type="entry name" value="Sig_transdc_resp-reg_receiver"/>
</dbReference>
<keyword evidence="3 4" id="KW-0145">Chemotaxis</keyword>
<evidence type="ECO:0000256" key="4">
    <source>
        <dbReference type="PROSITE-ProRule" id="PRU00050"/>
    </source>
</evidence>
<evidence type="ECO:0000313" key="8">
    <source>
        <dbReference type="EMBL" id="TYS70578.1"/>
    </source>
</evidence>
<comment type="caution">
    <text evidence="8">The sequence shown here is derived from an EMBL/GenBank/DDBJ whole genome shotgun (WGS) entry which is preliminary data.</text>
</comment>
<comment type="PTM">
    <text evidence="3">Phosphorylated by CheA. Phosphorylation of the N-terminal regulatory domain activates the methylesterase activity.</text>
</comment>
<proteinExistence type="inferred from homology"/>
<dbReference type="EC" id="3.5.1.44" evidence="3"/>
<comment type="similarity">
    <text evidence="3">Belongs to the CheB family.</text>
</comment>